<keyword evidence="2 6" id="KW-0812">Transmembrane</keyword>
<evidence type="ECO:0008006" key="9">
    <source>
        <dbReference type="Google" id="ProtNLM"/>
    </source>
</evidence>
<dbReference type="InterPro" id="IPR036259">
    <property type="entry name" value="MFS_trans_sf"/>
</dbReference>
<evidence type="ECO:0000256" key="3">
    <source>
        <dbReference type="ARBA" id="ARBA00022989"/>
    </source>
</evidence>
<feature type="region of interest" description="Disordered" evidence="5">
    <location>
        <begin position="1"/>
        <end position="28"/>
    </location>
</feature>
<reference evidence="7 8" key="1">
    <citation type="submission" date="2015-01" db="EMBL/GenBank/DDBJ databases">
        <title>The Genome Sequence of Capronia semiimmersa CBS27337.</title>
        <authorList>
            <consortium name="The Broad Institute Genomics Platform"/>
            <person name="Cuomo C."/>
            <person name="de Hoog S."/>
            <person name="Gorbushina A."/>
            <person name="Stielow B."/>
            <person name="Teixiera M."/>
            <person name="Abouelleil A."/>
            <person name="Chapman S.B."/>
            <person name="Priest M."/>
            <person name="Young S.K."/>
            <person name="Wortman J."/>
            <person name="Nusbaum C."/>
            <person name="Birren B."/>
        </authorList>
    </citation>
    <scope>NUCLEOTIDE SEQUENCE [LARGE SCALE GENOMIC DNA]</scope>
    <source>
        <strain evidence="7 8">CBS 27337</strain>
    </source>
</reference>
<dbReference type="PANTHER" id="PTHR23502:SF22">
    <property type="entry name" value="MAJOR FACILITATOR SUPERFAMILY (MFS) PROFILE DOMAIN-CONTAINING PROTEIN"/>
    <property type="match status" value="1"/>
</dbReference>
<proteinExistence type="predicted"/>
<feature type="transmembrane region" description="Helical" evidence="6">
    <location>
        <begin position="128"/>
        <end position="149"/>
    </location>
</feature>
<accession>A0A0D2CS10</accession>
<evidence type="ECO:0000256" key="5">
    <source>
        <dbReference type="SAM" id="MobiDB-lite"/>
    </source>
</evidence>
<feature type="transmembrane region" description="Helical" evidence="6">
    <location>
        <begin position="183"/>
        <end position="204"/>
    </location>
</feature>
<dbReference type="AlphaFoldDB" id="A0A0D2CS10"/>
<keyword evidence="3 6" id="KW-1133">Transmembrane helix</keyword>
<dbReference type="PANTHER" id="PTHR23502">
    <property type="entry name" value="MAJOR FACILITATOR SUPERFAMILY"/>
    <property type="match status" value="1"/>
</dbReference>
<dbReference type="SUPFAM" id="SSF103473">
    <property type="entry name" value="MFS general substrate transporter"/>
    <property type="match status" value="1"/>
</dbReference>
<dbReference type="InterPro" id="IPR011701">
    <property type="entry name" value="MFS"/>
</dbReference>
<protein>
    <recommendedName>
        <fullName evidence="9">Major facilitator superfamily (MFS) profile domain-containing protein</fullName>
    </recommendedName>
</protein>
<feature type="transmembrane region" description="Helical" evidence="6">
    <location>
        <begin position="442"/>
        <end position="459"/>
    </location>
</feature>
<feature type="transmembrane region" description="Helical" evidence="6">
    <location>
        <begin position="155"/>
        <end position="176"/>
    </location>
</feature>
<feature type="transmembrane region" description="Helical" evidence="6">
    <location>
        <begin position="334"/>
        <end position="357"/>
    </location>
</feature>
<comment type="subcellular location">
    <subcellularLocation>
        <location evidence="1">Membrane</location>
        <topology evidence="1">Multi-pass membrane protein</topology>
    </subcellularLocation>
</comment>
<feature type="compositionally biased region" description="Basic and acidic residues" evidence="5">
    <location>
        <begin position="1"/>
        <end position="18"/>
    </location>
</feature>
<feature type="transmembrane region" description="Helical" evidence="6">
    <location>
        <begin position="59"/>
        <end position="77"/>
    </location>
</feature>
<evidence type="ECO:0000256" key="6">
    <source>
        <dbReference type="SAM" id="Phobius"/>
    </source>
</evidence>
<gene>
    <name evidence="7" type="ORF">PV04_07130</name>
</gene>
<dbReference type="Proteomes" id="UP000054266">
    <property type="component" value="Unassembled WGS sequence"/>
</dbReference>
<dbReference type="GO" id="GO:0022857">
    <property type="term" value="F:transmembrane transporter activity"/>
    <property type="evidence" value="ECO:0007669"/>
    <property type="project" value="InterPro"/>
</dbReference>
<feature type="transmembrane region" description="Helical" evidence="6">
    <location>
        <begin position="378"/>
        <end position="400"/>
    </location>
</feature>
<dbReference type="Gene3D" id="1.20.1250.20">
    <property type="entry name" value="MFS general substrate transporter like domains"/>
    <property type="match status" value="1"/>
</dbReference>
<dbReference type="EMBL" id="KN846959">
    <property type="protein sequence ID" value="KIW67916.1"/>
    <property type="molecule type" value="Genomic_DNA"/>
</dbReference>
<dbReference type="HOGENOM" id="CLU_008455_13_8_1"/>
<feature type="transmembrane region" description="Helical" evidence="6">
    <location>
        <begin position="471"/>
        <end position="492"/>
    </location>
</feature>
<keyword evidence="4 6" id="KW-0472">Membrane</keyword>
<feature type="transmembrane region" description="Helical" evidence="6">
    <location>
        <begin position="97"/>
        <end position="116"/>
    </location>
</feature>
<dbReference type="STRING" id="5601.A0A0D2CS10"/>
<feature type="transmembrane region" description="Helical" evidence="6">
    <location>
        <begin position="406"/>
        <end position="430"/>
    </location>
</feature>
<feature type="transmembrane region" description="Helical" evidence="6">
    <location>
        <begin position="287"/>
        <end position="314"/>
    </location>
</feature>
<name>A0A0D2CS10_9EURO</name>
<dbReference type="Pfam" id="PF07690">
    <property type="entry name" value="MFS_1"/>
    <property type="match status" value="1"/>
</dbReference>
<keyword evidence="8" id="KW-1185">Reference proteome</keyword>
<dbReference type="GO" id="GO:0005886">
    <property type="term" value="C:plasma membrane"/>
    <property type="evidence" value="ECO:0007669"/>
    <property type="project" value="TreeGrafter"/>
</dbReference>
<evidence type="ECO:0000313" key="7">
    <source>
        <dbReference type="EMBL" id="KIW67916.1"/>
    </source>
</evidence>
<feature type="transmembrane region" description="Helical" evidence="6">
    <location>
        <begin position="210"/>
        <end position="232"/>
    </location>
</feature>
<evidence type="ECO:0000313" key="8">
    <source>
        <dbReference type="Proteomes" id="UP000054266"/>
    </source>
</evidence>
<sequence>MQRTLEPKQQEERVEEVQTKPVPAGLASEPKITKDGIVLVPQPTDDPEDPLNWPTWYKIVLLVIISMAAFSATQASVANAAGFVPQAVLYGKAPIELSYSLSSGAAGICGGPLLWLPISQKFGRGASLFWGVVLAMACTIWSATMTGHGDYESFVVSRFFACLFVGSSCIMDIFFLHERGRAFAAYGVISLIGVTIGPTFSGFIVQGAEWLVQFWFTLAIQAGVALALVLFFKETGYSRPGGEQYPHPPKSFLANRLATLIGSHKVIPRKTWAQVGRAGFSQIKIGLVPVTIAIGFLQLIAFGWSVSIQTLLGVYLQTPVEEGGYGFTPERQAFFSFVGWISDGGALLYGTLVADRLPLYLCKRFGKGIWKPEYRLHSLWFSTFIPAPIGLGIFGCALQYHLHYMVLALGAFLVFFGTISTAPVSVNYLVECFTTHPVEVTSVLNFYRLCFGITIPFFIDSWFAAVEGPGWTFGMMAFFSFIPYSLVILLMFKGPAIRHRTGGTLGTSEEGVKLELVDSTDHF</sequence>
<evidence type="ECO:0000256" key="2">
    <source>
        <dbReference type="ARBA" id="ARBA00022692"/>
    </source>
</evidence>
<organism evidence="7 8">
    <name type="scientific">Phialophora macrospora</name>
    <dbReference type="NCBI Taxonomy" id="1851006"/>
    <lineage>
        <taxon>Eukaryota</taxon>
        <taxon>Fungi</taxon>
        <taxon>Dikarya</taxon>
        <taxon>Ascomycota</taxon>
        <taxon>Pezizomycotina</taxon>
        <taxon>Eurotiomycetes</taxon>
        <taxon>Chaetothyriomycetidae</taxon>
        <taxon>Chaetothyriales</taxon>
        <taxon>Herpotrichiellaceae</taxon>
        <taxon>Phialophora</taxon>
    </lineage>
</organism>
<evidence type="ECO:0000256" key="1">
    <source>
        <dbReference type="ARBA" id="ARBA00004141"/>
    </source>
</evidence>
<evidence type="ECO:0000256" key="4">
    <source>
        <dbReference type="ARBA" id="ARBA00023136"/>
    </source>
</evidence>